<proteinExistence type="predicted"/>
<evidence type="ECO:0000313" key="1">
    <source>
        <dbReference type="EMBL" id="SHH56019.1"/>
    </source>
</evidence>
<name>A0A1M5TZ51_9ACTN</name>
<dbReference type="EMBL" id="FQVU01000007">
    <property type="protein sequence ID" value="SHH56019.1"/>
    <property type="molecule type" value="Genomic_DNA"/>
</dbReference>
<dbReference type="AlphaFoldDB" id="A0A1M5TZ51"/>
<evidence type="ECO:0000313" key="2">
    <source>
        <dbReference type="Proteomes" id="UP000186132"/>
    </source>
</evidence>
<evidence type="ECO:0008006" key="3">
    <source>
        <dbReference type="Google" id="ProtNLM"/>
    </source>
</evidence>
<keyword evidence="2" id="KW-1185">Reference proteome</keyword>
<sequence>MSQQDAVTFLRRLTADPQLADAVVAAMKSAVTTVSAAQGLTVSAADIDAALAGAQKGGPDAGGYRNCWGWHGAERDPWDA</sequence>
<reference evidence="1 2" key="1">
    <citation type="submission" date="2016-11" db="EMBL/GenBank/DDBJ databases">
        <authorList>
            <person name="Jaros S."/>
            <person name="Januszkiewicz K."/>
            <person name="Wedrychowicz H."/>
        </authorList>
    </citation>
    <scope>NUCLEOTIDE SEQUENCE [LARGE SCALE GENOMIC DNA]</scope>
    <source>
        <strain evidence="1 2">DSM 45627</strain>
    </source>
</reference>
<dbReference type="STRING" id="1206085.SAMN05443575_4085"/>
<gene>
    <name evidence="1" type="ORF">SAMN05443575_4085</name>
</gene>
<dbReference type="Proteomes" id="UP000186132">
    <property type="component" value="Unassembled WGS sequence"/>
</dbReference>
<dbReference type="RefSeq" id="WP_073392283.1">
    <property type="nucleotide sequence ID" value="NZ_FQVU01000007.1"/>
</dbReference>
<organism evidence="1 2">
    <name type="scientific">Jatrophihabitans endophyticus</name>
    <dbReference type="NCBI Taxonomy" id="1206085"/>
    <lineage>
        <taxon>Bacteria</taxon>
        <taxon>Bacillati</taxon>
        <taxon>Actinomycetota</taxon>
        <taxon>Actinomycetes</taxon>
        <taxon>Jatrophihabitantales</taxon>
        <taxon>Jatrophihabitantaceae</taxon>
        <taxon>Jatrophihabitans</taxon>
    </lineage>
</organism>
<protein>
    <recommendedName>
        <fullName evidence="3">Nif11 domain-containing protein</fullName>
    </recommendedName>
</protein>
<accession>A0A1M5TZ51</accession>